<dbReference type="SUPFAM" id="SSF69318">
    <property type="entry name" value="Integrin alpha N-terminal domain"/>
    <property type="match status" value="1"/>
</dbReference>
<feature type="compositionally biased region" description="Basic and acidic residues" evidence="5">
    <location>
        <begin position="1784"/>
        <end position="1800"/>
    </location>
</feature>
<feature type="region of interest" description="Disordered" evidence="5">
    <location>
        <begin position="3471"/>
        <end position="3491"/>
    </location>
</feature>
<evidence type="ECO:0000259" key="6">
    <source>
        <dbReference type="Pfam" id="PF12256"/>
    </source>
</evidence>
<dbReference type="PANTHER" id="PTHR32305:SF15">
    <property type="entry name" value="PROTEIN RHSA-RELATED"/>
    <property type="match status" value="1"/>
</dbReference>
<feature type="domain" description="Insecticide toxin TcdB middle/N-terminal" evidence="6">
    <location>
        <begin position="1999"/>
        <end position="2143"/>
    </location>
</feature>
<keyword evidence="2" id="KW-0964">Secreted</keyword>
<feature type="compositionally biased region" description="Low complexity" evidence="5">
    <location>
        <begin position="1766"/>
        <end position="1776"/>
    </location>
</feature>
<dbReference type="InterPro" id="IPR022385">
    <property type="entry name" value="Rhs_assc_core"/>
</dbReference>
<keyword evidence="4" id="KW-0175">Coiled coil</keyword>
<feature type="region of interest" description="Disordered" evidence="5">
    <location>
        <begin position="1766"/>
        <end position="1800"/>
    </location>
</feature>
<gene>
    <name evidence="7" type="ORF">ACFS29_04745</name>
</gene>
<accession>A0ABW5ZR04</accession>
<dbReference type="RefSeq" id="WP_194508437.1">
    <property type="nucleotide sequence ID" value="NZ_JADILU010000005.1"/>
</dbReference>
<evidence type="ECO:0000313" key="8">
    <source>
        <dbReference type="Proteomes" id="UP001597548"/>
    </source>
</evidence>
<comment type="subcellular location">
    <subcellularLocation>
        <location evidence="1">Secreted</location>
    </subcellularLocation>
</comment>
<dbReference type="PANTHER" id="PTHR32305">
    <property type="match status" value="1"/>
</dbReference>
<comment type="caution">
    <text evidence="7">The sequence shown here is derived from an EMBL/GenBank/DDBJ whole genome shotgun (WGS) entry which is preliminary data.</text>
</comment>
<evidence type="ECO:0000256" key="1">
    <source>
        <dbReference type="ARBA" id="ARBA00004613"/>
    </source>
</evidence>
<dbReference type="Gene3D" id="2.180.10.10">
    <property type="entry name" value="RHS repeat-associated core"/>
    <property type="match status" value="2"/>
</dbReference>
<dbReference type="NCBIfam" id="TIGR03696">
    <property type="entry name" value="Rhs_assc_core"/>
    <property type="match status" value="1"/>
</dbReference>
<dbReference type="InterPro" id="IPR028994">
    <property type="entry name" value="Integrin_alpha_N"/>
</dbReference>
<dbReference type="PROSITE" id="PS50007">
    <property type="entry name" value="PIPLC_X_DOMAIN"/>
    <property type="match status" value="1"/>
</dbReference>
<protein>
    <submittedName>
        <fullName evidence="7">SpvB/TcaC N-terminal domain-containing protein</fullName>
    </submittedName>
</protein>
<evidence type="ECO:0000256" key="5">
    <source>
        <dbReference type="SAM" id="MobiDB-lite"/>
    </source>
</evidence>
<dbReference type="InterPro" id="IPR050708">
    <property type="entry name" value="T6SS_VgrG/RHS"/>
</dbReference>
<dbReference type="InterPro" id="IPR022045">
    <property type="entry name" value="TcdB_toxin_mid/N"/>
</dbReference>
<proteinExistence type="predicted"/>
<dbReference type="Pfam" id="PF12256">
    <property type="entry name" value="TcdB_toxin_midN"/>
    <property type="match status" value="1"/>
</dbReference>
<keyword evidence="8" id="KW-1185">Reference proteome</keyword>
<reference evidence="8" key="1">
    <citation type="journal article" date="2019" name="Int. J. Syst. Evol. Microbiol.">
        <title>The Global Catalogue of Microorganisms (GCM) 10K type strain sequencing project: providing services to taxonomists for standard genome sequencing and annotation.</title>
        <authorList>
            <consortium name="The Broad Institute Genomics Platform"/>
            <consortium name="The Broad Institute Genome Sequencing Center for Infectious Disease"/>
            <person name="Wu L."/>
            <person name="Ma J."/>
        </authorList>
    </citation>
    <scope>NUCLEOTIDE SEQUENCE [LARGE SCALE GENOMIC DNA]</scope>
    <source>
        <strain evidence="8">KCTC 32514</strain>
    </source>
</reference>
<keyword evidence="3" id="KW-0843">Virulence</keyword>
<dbReference type="Pfam" id="PF03534">
    <property type="entry name" value="SpvB"/>
    <property type="match status" value="1"/>
</dbReference>
<dbReference type="InterPro" id="IPR003284">
    <property type="entry name" value="Sal_SpvB"/>
</dbReference>
<feature type="coiled-coil region" evidence="4">
    <location>
        <begin position="297"/>
        <end position="324"/>
    </location>
</feature>
<evidence type="ECO:0000256" key="2">
    <source>
        <dbReference type="ARBA" id="ARBA00022525"/>
    </source>
</evidence>
<organism evidence="7 8">
    <name type="scientific">Psychroserpens luteus</name>
    <dbReference type="NCBI Taxonomy" id="1434066"/>
    <lineage>
        <taxon>Bacteria</taxon>
        <taxon>Pseudomonadati</taxon>
        <taxon>Bacteroidota</taxon>
        <taxon>Flavobacteriia</taxon>
        <taxon>Flavobacteriales</taxon>
        <taxon>Flavobacteriaceae</taxon>
        <taxon>Psychroserpens</taxon>
    </lineage>
</organism>
<name>A0ABW5ZR04_9FLAO</name>
<evidence type="ECO:0000313" key="7">
    <source>
        <dbReference type="EMBL" id="MFD2914936.1"/>
    </source>
</evidence>
<evidence type="ECO:0000256" key="4">
    <source>
        <dbReference type="SAM" id="Coils"/>
    </source>
</evidence>
<evidence type="ECO:0000256" key="3">
    <source>
        <dbReference type="ARBA" id="ARBA00023026"/>
    </source>
</evidence>
<dbReference type="Proteomes" id="UP001597548">
    <property type="component" value="Unassembled WGS sequence"/>
</dbReference>
<dbReference type="EMBL" id="JBHUOS010000002">
    <property type="protein sequence ID" value="MFD2914936.1"/>
    <property type="molecule type" value="Genomic_DNA"/>
</dbReference>
<sequence length="3504" mass="395401">MNIFTSSSDLNFKNFYKVFKKVFICLFIVFGLYLSYSKESKVINDSKKDLTLFKALLQTKKEVNILEADTLLKKVYKPTDKKPTIVTKSYKRNYTHKSDFKVETIFSADLQLGKIEVDTITKIDNPKDNYFSVNIPDNFSLIDKKIFLEYEIYGIDEKSTPSKSINHQWVYGGYMVKKSNQWIKKREEIDCKWMHVGENSIFFTLPPNADYQYKIRDVKIKTESSSITKNNFAEIVLTNNNYDLTKSGKRYVVGFLRGYVNDFKVYANEQELKLHDNVFEGFINVDNNSKLKLELFSENGAKKIQEKQIQVKNLEADNLNAIKLEKRSAIQRFEAYQKSSLHIGDAKLTLNDSSIIQAKTLTAKILRTIDLPNLTPGLINVTAGGSAYRFLPDGTKFVTPVTLEIPYDSIAIPKGYTEKDIKTYFFDTQSKRWLVVEKDSINYNKKAIVSKTTHFTDYINGIIQTPESPQTNAFTSTMMNDIQAANPASEITMIAAPQVSQKGDANVSFPIKIPSGRNGMQPQLGLQYNSENNNGWLGIGWNLNTPSITIDTRWGVPLFNTSKESELYMLNGEQLMYSKITNTEGDRVDWMPNRHYDASSQSGIYSTVERDRISDAIFTPRKQGSFSKIERLGNSPSNYYWKVTTSDGTIFWYGGKTSVENNSVIKDGNGNIVHWGLFMIEDVYKNNVKYEYGNYTAFGYNGANANLNGGRVFRIANIYYTGYGDNNGLYRVEFVSNSSTGNLRQDPIIDARLGIKRVVPGVLSEIRVYDDGDLIRYYALKYGSSVFFKSQLNSIAERDANNVEFYEHEFDYYNDIGQNKFMFNPPKSIDVPNFSASYALGFGNALGTSRINSSESTELSWDARIAAGISLFYVGNNPGWVFTAGAVFGENYTKNKGKIAMVDMDGNGLDDILYRSGDKLKYLPHIVDANGDHIIIDEEKTVLNINNYQRTKGKTVTVAGDSYDAHFLSFYAGTKRFKTENETDIYITDGNGDLLPDIVNNNSVYFNTGLNDEGNNVFETSSTNTPNMLITADPSLINPDDVEDIDPISDEVSTHYDIVRTWVAPRDGHIRITDNVQFMPQSSNSTLTYSIESEWWRTNDNYRLYLREFNNSFQSENILITHVDTYDPSLDISDVHGHDSYDGLEMQIGKGEKIYFRVHKNIDGDNDLLITNPTIEYVNLNSNIDQNNLDRNRFNYGEDYLLGDNRELELEGSGNIQITWPSLTMSNQSDDVEYKIIQSTRDLVSGDVTENNIFYKFCPKNVTTVVSQTGSVSNFNISSIPVNSQISFRFEVNSDSNVRWGDTEWKPKFVYTPDANANNDGVMEFEKEIAAIYSIYYENDPKEYQLESYSNGSGQFVYDLPNTNTTYSVLPNTIYPTNTSQALTTEDSGEFLFVVKKNAVVIGKRKVTINEGVISLDNNTPISFYTGNATTDPNDILVDFAFYIKGRNNHLLFERYNSALIAYTGDNLYNTGNVIIGHADEWNNFPVSDTDHFLRRTVYSCNDDFQHLGSLNRSWGQFLYNDELDDDDSVASDEFGKLINTFIVDLQSSNSSNDILDLLGVDSNYCSDTYTDQQDIEDCLIAQLEDLYDIPDEGSIDENTDLESLVNTIFTNIDISTLSNLSALMSMKPYRYEENNTLKEKWIGFSDKQFSTTNSVKNGDFTFSEFDQVFENPDEVESPYLEADQSTGMYAMTLVHKSSARSYSAGYGSLTFSKSESSYSNRISGFMDINGDKYPDLLTSVSAQSSNMTGGHTDVVNNYNIDPISSTDSDNSSLSLKRSYPIAGREKTKESKSDTGDPKYHAGIGLSANLGGENKERSSFVDLNGDGLLDRVTHNGSTFKYRLNNGSGFSNTQEDFALYNSIETHPNSLSASASISANLNLGNVPFSVSLGYSSTGSNTDVSLQDMNGDGLIDLLVFNNSNNAKVYFNVGNKFLNSPVSLTYANNSYVSLFDDGKTTSASLAGSLSYFYGWSVCCPLPLPPFYWPIIFVKVGGSAGGSASLSISETERQFSDFNNDGYADYVKKDGRDLKVYYSRIGRTDKLKSVSNPLGGIFTIDYEHKSVDYNNPTSKWVMSSIIAEDGLDIALDGKDIYRKDFEYENGFYDRRERTFYGYETVSTKEFINGDTDNPSLYRSSISKYYNKSYFLQGMPIDSRMERVGGSNNTYSITQNTYKLFQVNPDGTIDLDSQVDLDYDTGGTEGRRQAAPLLTEAITEIKEFSTNSIISKVNMTYDEYGRVVDYIDHGDLAIEEDEYHTTIRYHGLNNNILSVPSMIRVFEGVSGTSNLMRQRTTEINNPDTGEISVIKAWLNDSDFAETIMKYNQFGNLAEIYYPENANGQSMYNKYTYDNIYNKYIVEISDAFGYSSNSTHDSKFDVVLKTTDITGNVMTYTYDSFGRITSVVAPKEASNNNAYTIGFQYMPTYNEVVTNGYSGCIDEEDFVPVAITKHYDVLHPTNPLETFTFVDGLSRPIQVKKDVELNVGTPSAPEYKEFMSVSGIVTYDDFGRPIKQYHPKKENKDCSINFVINEIDDPLSNYFVSTSYDELDRAVLVVDQVGSESNFKYTIENDAFDNLNQLNTSIVNQDAQDIITHTYTDIKGRKTSVNTIGPNGDIWTRFNYDVINQMTSYTDDENLTTINIYDNYGRKISTSHPDNGETNITYDLSGNILTLQTANLESNETSISYDYEYNRLVKIIFPELEGSNISNVTYYYGAPNSGNKTGKLIYQQDATGEQEFDYGNMGELVYNKRTVVAPNLPTRSFITHYEYDSFNRLQTLIYPDGEKVGHGYDLGGNLNRIVGEHQGSEYPYVKQVDYDYFGQKTFILYGNGTNNTYTYQPDLRRLENLISKTGDNNVMFNNTYKYDNIGNITQLENNAAYNPNNQLGGTYTHKYGYDILNRLIGAEGGFRGYENNVSDYKLSMKYNTTHGITSKNQEHNQSGGVNPNNSYANTYKYYEGTHQVKEISNGSNSTKSFKYDFNGNTIFEQDFDGNERGLYWDESNRLRVIAGKETMQHYIYDATGERTLKSSSSLEEVYNNGQPVNTNSINFDNYTTYASPYLVIDANQRYSKHYFMGSQRIVSKIGEQNIDIFNSENPRLAASGKEKSSQSKVAMDEIRQRQISDLLVIIEKAGLGAPKFKDYEVNSDSIIKDETRAPQNYGIYFFHPDHLGTGTYLTDMSGNPYQFFINLPFGETMYEQHSYAEDYVNPYKFSGKELDRETNFYYFGARYYDPNTSLWLSVDPLTENYPSIGGYSYCANNPIIYFDPDGRRIYFVPGLGYDPSDPSPYVSGFEISANTYLKNYNTYSKTIDGSFSTFSDMMHVMWNGQKPLRGLAPEGSRIHNVASSIAQDFISNTLQEGEQNNLVGASQGSVTIAQAAIQLLENPSEYGLDDDYTIDNLVLVGSPVNKDSKLMAKLQNLKEQGKIGNILYEDYQSKDSNGNYNDMVTGLASKTRAGAVIKGIGFIVRMLSKKSREKDPHYRASQDLPPNPGDPNFSAGIIINLKKDGVH</sequence>